<dbReference type="EMBL" id="PDNA01000068">
    <property type="protein sequence ID" value="PGH17069.1"/>
    <property type="molecule type" value="Genomic_DNA"/>
</dbReference>
<dbReference type="PANTHER" id="PTHR18901:SF38">
    <property type="entry name" value="PSEUDOURIDINE-5'-PHOSPHATASE"/>
    <property type="match status" value="1"/>
</dbReference>
<gene>
    <name evidence="1" type="ORF">AJ80_04942</name>
</gene>
<name>A0A2B7Y7J1_POLH7</name>
<sequence>MTNSQEKKLPPIRACLFDMDGLLIDSEELYTKIVNIILQEYGRPSLPWSVKAQLQGRPAPEAGKLFHDWAQLPIAMDEFLIKQTALQKQYFPTTQPLAGVPELLSTLIKTLTTATPVHIALATSSMTSKFELKTNHLRELFSLFPASQVVLGDDPRIGAGRGKPLPDIYLIALETINKNLREAGEVEITPEECLVFEDSVPGVESGRRAGMRVVWVPHVGLLNEYRGREEEVLAGLTGEHKELDGDNATVNKELPLLDGVEKGWRGVGSGSGMLGKLNDGWGELLPSLLNFPYERYGIQVPS</sequence>
<dbReference type="Gene3D" id="1.10.150.240">
    <property type="entry name" value="Putative phosphatase, domain 2"/>
    <property type="match status" value="1"/>
</dbReference>
<dbReference type="SFLD" id="SFLDS00003">
    <property type="entry name" value="Haloacid_Dehalogenase"/>
    <property type="match status" value="1"/>
</dbReference>
<organism evidence="1 2">
    <name type="scientific">Polytolypa hystricis (strain UAMH7299)</name>
    <dbReference type="NCBI Taxonomy" id="1447883"/>
    <lineage>
        <taxon>Eukaryota</taxon>
        <taxon>Fungi</taxon>
        <taxon>Dikarya</taxon>
        <taxon>Ascomycota</taxon>
        <taxon>Pezizomycotina</taxon>
        <taxon>Eurotiomycetes</taxon>
        <taxon>Eurotiomycetidae</taxon>
        <taxon>Onygenales</taxon>
        <taxon>Onygenales incertae sedis</taxon>
        <taxon>Polytolypa</taxon>
    </lineage>
</organism>
<dbReference type="InterPro" id="IPR041492">
    <property type="entry name" value="HAD_2"/>
</dbReference>
<evidence type="ECO:0008006" key="3">
    <source>
        <dbReference type="Google" id="ProtNLM"/>
    </source>
</evidence>
<dbReference type="SFLD" id="SFLDG01129">
    <property type="entry name" value="C1.5:_HAD__Beta-PGM__Phosphata"/>
    <property type="match status" value="1"/>
</dbReference>
<dbReference type="InterPro" id="IPR006439">
    <property type="entry name" value="HAD-SF_hydro_IA"/>
</dbReference>
<dbReference type="InterPro" id="IPR023198">
    <property type="entry name" value="PGP-like_dom2"/>
</dbReference>
<dbReference type="NCBIfam" id="TIGR01509">
    <property type="entry name" value="HAD-SF-IA-v3"/>
    <property type="match status" value="1"/>
</dbReference>
<dbReference type="Gene3D" id="3.40.50.1000">
    <property type="entry name" value="HAD superfamily/HAD-like"/>
    <property type="match status" value="1"/>
</dbReference>
<evidence type="ECO:0000313" key="1">
    <source>
        <dbReference type="EMBL" id="PGH17069.1"/>
    </source>
</evidence>
<reference evidence="1 2" key="1">
    <citation type="submission" date="2017-10" db="EMBL/GenBank/DDBJ databases">
        <title>Comparative genomics in systemic dimorphic fungi from Ajellomycetaceae.</title>
        <authorList>
            <person name="Munoz J.F."/>
            <person name="Mcewen J.G."/>
            <person name="Clay O.K."/>
            <person name="Cuomo C.A."/>
        </authorList>
    </citation>
    <scope>NUCLEOTIDE SEQUENCE [LARGE SCALE GENOMIC DNA]</scope>
    <source>
        <strain evidence="1 2">UAMH7299</strain>
    </source>
</reference>
<dbReference type="InterPro" id="IPR036412">
    <property type="entry name" value="HAD-like_sf"/>
</dbReference>
<dbReference type="PANTHER" id="PTHR18901">
    <property type="entry name" value="2-DEOXYGLUCOSE-6-PHOSPHATE PHOSPHATASE 2"/>
    <property type="match status" value="1"/>
</dbReference>
<dbReference type="FunFam" id="3.40.50.1000:FF:000131">
    <property type="entry name" value="HAD superfamily hydrolase, putative"/>
    <property type="match status" value="1"/>
</dbReference>
<keyword evidence="2" id="KW-1185">Reference proteome</keyword>
<dbReference type="OrthoDB" id="40579at2759"/>
<comment type="caution">
    <text evidence="1">The sequence shown here is derived from an EMBL/GenBank/DDBJ whole genome shotgun (WGS) entry which is preliminary data.</text>
</comment>
<dbReference type="Proteomes" id="UP000224634">
    <property type="component" value="Unassembled WGS sequence"/>
</dbReference>
<evidence type="ECO:0000313" key="2">
    <source>
        <dbReference type="Proteomes" id="UP000224634"/>
    </source>
</evidence>
<proteinExistence type="predicted"/>
<dbReference type="GO" id="GO:0016791">
    <property type="term" value="F:phosphatase activity"/>
    <property type="evidence" value="ECO:0007669"/>
    <property type="project" value="UniProtKB-ARBA"/>
</dbReference>
<dbReference type="FunFam" id="1.10.150.240:FF:000001">
    <property type="entry name" value="Haloacid dehalogenase-like hydrolase domain"/>
    <property type="match status" value="1"/>
</dbReference>
<dbReference type="STRING" id="1447883.A0A2B7Y7J1"/>
<dbReference type="AlphaFoldDB" id="A0A2B7Y7J1"/>
<dbReference type="InterPro" id="IPR023214">
    <property type="entry name" value="HAD_sf"/>
</dbReference>
<accession>A0A2B7Y7J1</accession>
<dbReference type="Pfam" id="PF13419">
    <property type="entry name" value="HAD_2"/>
    <property type="match status" value="1"/>
</dbReference>
<protein>
    <recommendedName>
        <fullName evidence="3">HAD hydrolase, family IA</fullName>
    </recommendedName>
</protein>
<dbReference type="SUPFAM" id="SSF56784">
    <property type="entry name" value="HAD-like"/>
    <property type="match status" value="1"/>
</dbReference>